<dbReference type="Proteomes" id="UP000231932">
    <property type="component" value="Chromosome"/>
</dbReference>
<reference evidence="2" key="1">
    <citation type="submission" date="2017-11" db="EMBL/GenBank/DDBJ databases">
        <title>Complete Genome Sequence of Kyrpidia sp. Strain EA-1, a thermophilic, hydrogen-oxidizing Bacterium, isolated from the Azores.</title>
        <authorList>
            <person name="Reiner J.E."/>
            <person name="Lapp C.J."/>
            <person name="Bunk B."/>
            <person name="Gescher J."/>
        </authorList>
    </citation>
    <scope>NUCLEOTIDE SEQUENCE [LARGE SCALE GENOMIC DNA]</scope>
    <source>
        <strain evidence="2">EA-1</strain>
    </source>
</reference>
<dbReference type="EMBL" id="CP024955">
    <property type="protein sequence ID" value="ATY86030.1"/>
    <property type="molecule type" value="Genomic_DNA"/>
</dbReference>
<evidence type="ECO:0000313" key="1">
    <source>
        <dbReference type="EMBL" id="ATY86030.1"/>
    </source>
</evidence>
<proteinExistence type="predicted"/>
<evidence type="ECO:0000313" key="2">
    <source>
        <dbReference type="Proteomes" id="UP000231932"/>
    </source>
</evidence>
<name>A0A2K8NBQ6_9BACL</name>
<protein>
    <recommendedName>
        <fullName evidence="3">Antitoxin SocA-like Panacea domain-containing protein</fullName>
    </recommendedName>
</protein>
<dbReference type="KEGG" id="kyr:CVV65_14740"/>
<sequence>MMGLGALAAYVTMRQGQIKGKKAFQKIFYFLTSSGIPTGLTFRIYHYGPYSSALDYEMDNIHMQGAITMEQEQNGRFQAWTIQPGPQAQDIIAEDQIVKEYKSKIDDLLSILPDDPKTLELWSTTHFVIVSKKRYGKNADPESVIKTVQEIKGDKFSLDEIRNAYDELMDHQLI</sequence>
<gene>
    <name evidence="1" type="ORF">CVV65_14740</name>
</gene>
<accession>A0A2K8NBQ6</accession>
<evidence type="ECO:0008006" key="3">
    <source>
        <dbReference type="Google" id="ProtNLM"/>
    </source>
</evidence>
<organism evidence="1 2">
    <name type="scientific">Kyrpidia spormannii</name>
    <dbReference type="NCBI Taxonomy" id="2055160"/>
    <lineage>
        <taxon>Bacteria</taxon>
        <taxon>Bacillati</taxon>
        <taxon>Bacillota</taxon>
        <taxon>Bacilli</taxon>
        <taxon>Bacillales</taxon>
        <taxon>Alicyclobacillaceae</taxon>
        <taxon>Kyrpidia</taxon>
    </lineage>
</organism>
<keyword evidence="2" id="KW-1185">Reference proteome</keyword>
<dbReference type="AlphaFoldDB" id="A0A2K8NBQ6"/>